<evidence type="ECO:0000313" key="2">
    <source>
        <dbReference type="Proteomes" id="UP000053240"/>
    </source>
</evidence>
<sequence>MNDAITTREVGKITVQRMMSAPFGCTRRGARVGSVCARLLRRHGCGRSQVPTVEKRKDICGERKLRKNRAVLECHPSRLCGWNLRSALFKRFSEANGALRVFHDSLVKLSNPVPECGGREGRAGARARKKKKYKCILRTIFLAESCAFGCEKWRSSYISGEAREAGRAQPPRAQQRRSTC</sequence>
<keyword evidence="2" id="KW-1185">Reference proteome</keyword>
<dbReference type="Proteomes" id="UP000053240">
    <property type="component" value="Unassembled WGS sequence"/>
</dbReference>
<organism evidence="1 2">
    <name type="scientific">Papilio machaon</name>
    <name type="common">Old World swallowtail butterfly</name>
    <dbReference type="NCBI Taxonomy" id="76193"/>
    <lineage>
        <taxon>Eukaryota</taxon>
        <taxon>Metazoa</taxon>
        <taxon>Ecdysozoa</taxon>
        <taxon>Arthropoda</taxon>
        <taxon>Hexapoda</taxon>
        <taxon>Insecta</taxon>
        <taxon>Pterygota</taxon>
        <taxon>Neoptera</taxon>
        <taxon>Endopterygota</taxon>
        <taxon>Lepidoptera</taxon>
        <taxon>Glossata</taxon>
        <taxon>Ditrysia</taxon>
        <taxon>Papilionoidea</taxon>
        <taxon>Papilionidae</taxon>
        <taxon>Papilioninae</taxon>
        <taxon>Papilio</taxon>
    </lineage>
</organism>
<protein>
    <submittedName>
        <fullName evidence="1">Uncharacterized protein</fullName>
    </submittedName>
</protein>
<dbReference type="EMBL" id="KQ460615">
    <property type="protein sequence ID" value="KPJ13708.1"/>
    <property type="molecule type" value="Genomic_DNA"/>
</dbReference>
<evidence type="ECO:0000313" key="1">
    <source>
        <dbReference type="EMBL" id="KPJ13708.1"/>
    </source>
</evidence>
<proteinExistence type="predicted"/>
<dbReference type="AlphaFoldDB" id="A0A194R7A6"/>
<name>A0A194R7A6_PAPMA</name>
<dbReference type="InParanoid" id="A0A194R7A6"/>
<gene>
    <name evidence="1" type="ORF">RR48_10892</name>
</gene>
<accession>A0A194R7A6</accession>
<reference evidence="1 2" key="1">
    <citation type="journal article" date="2015" name="Nat. Commun.">
        <title>Outbred genome sequencing and CRISPR/Cas9 gene editing in butterflies.</title>
        <authorList>
            <person name="Li X."/>
            <person name="Fan D."/>
            <person name="Zhang W."/>
            <person name="Liu G."/>
            <person name="Zhang L."/>
            <person name="Zhao L."/>
            <person name="Fang X."/>
            <person name="Chen L."/>
            <person name="Dong Y."/>
            <person name="Chen Y."/>
            <person name="Ding Y."/>
            <person name="Zhao R."/>
            <person name="Feng M."/>
            <person name="Zhu Y."/>
            <person name="Feng Y."/>
            <person name="Jiang X."/>
            <person name="Zhu D."/>
            <person name="Xiang H."/>
            <person name="Feng X."/>
            <person name="Li S."/>
            <person name="Wang J."/>
            <person name="Zhang G."/>
            <person name="Kronforst M.R."/>
            <person name="Wang W."/>
        </authorList>
    </citation>
    <scope>NUCLEOTIDE SEQUENCE [LARGE SCALE GENOMIC DNA]</scope>
    <source>
        <strain evidence="1">Ya'a_city_454_Pm</strain>
        <tissue evidence="1">Whole body</tissue>
    </source>
</reference>